<dbReference type="EMBL" id="CP071137">
    <property type="protein sequence ID" value="QWY77809.1"/>
    <property type="molecule type" value="Genomic_DNA"/>
</dbReference>
<dbReference type="RefSeq" id="WP_273145285.1">
    <property type="nucleotide sequence ID" value="NZ_CP053675.1"/>
</dbReference>
<evidence type="ECO:0000313" key="1">
    <source>
        <dbReference type="EMBL" id="QWY77809.1"/>
    </source>
</evidence>
<reference evidence="1" key="1">
    <citation type="submission" date="2021-02" db="EMBL/GenBank/DDBJ databases">
        <title>Comparative genomics of Ferrovum myxofaciens strains, predominant extremophile bacteria forming large biofilm stalactites in acid mine ecosystems.</title>
        <authorList>
            <person name="Burkartova K."/>
            <person name="Ridl J."/>
            <person name="Pajer P."/>
            <person name="Falteisek L."/>
        </authorList>
    </citation>
    <scope>NUCLEOTIDE SEQUENCE</scope>
    <source>
        <strain evidence="1">MI1III</strain>
    </source>
</reference>
<evidence type="ECO:0008006" key="3">
    <source>
        <dbReference type="Google" id="ProtNLM"/>
    </source>
</evidence>
<organism evidence="1 2">
    <name type="scientific">Ferrovum myxofaciens</name>
    <dbReference type="NCBI Taxonomy" id="416213"/>
    <lineage>
        <taxon>Bacteria</taxon>
        <taxon>Pseudomonadati</taxon>
        <taxon>Pseudomonadota</taxon>
        <taxon>Betaproteobacteria</taxon>
        <taxon>Ferrovales</taxon>
        <taxon>Ferrovaceae</taxon>
        <taxon>Ferrovum</taxon>
    </lineage>
</organism>
<dbReference type="Proteomes" id="UP000683551">
    <property type="component" value="Chromosome"/>
</dbReference>
<proteinExistence type="predicted"/>
<gene>
    <name evidence="1" type="ORF">JZL65_01595</name>
</gene>
<name>A0A9E6MXZ2_9PROT</name>
<evidence type="ECO:0000313" key="2">
    <source>
        <dbReference type="Proteomes" id="UP000683551"/>
    </source>
</evidence>
<protein>
    <recommendedName>
        <fullName evidence="3">HNH endonuclease</fullName>
    </recommendedName>
</protein>
<sequence>MSKQTLKIKKPKRAARKIWRDQEIVFLKTNYRKMPTDDIAKILNRTTRAVESKAKRLKMPNILIPWTDDEEMFLRTNYKKMSVENIAIAVNKTTGAIRSKAEKMDLAVPVKCELGALSVIGGYLKIKTGSGKGKANWIFANRFLWEKHHGKIPKGFVVATRKGIDKTFVIENFERLNESKEFTTENLVLLTNQENMGRFRVNYGGIITLHNIVAQIKKAINEKEELNV</sequence>
<accession>A0A9E6MXZ2</accession>
<dbReference type="AlphaFoldDB" id="A0A9E6MXZ2"/>